<dbReference type="InterPro" id="IPR009091">
    <property type="entry name" value="RCC1/BLIP-II"/>
</dbReference>
<feature type="region of interest" description="Disordered" evidence="4">
    <location>
        <begin position="99"/>
        <end position="122"/>
    </location>
</feature>
<feature type="repeat" description="RCC1" evidence="3">
    <location>
        <begin position="166"/>
        <end position="223"/>
    </location>
</feature>
<dbReference type="InterPro" id="IPR000408">
    <property type="entry name" value="Reg_chr_condens"/>
</dbReference>
<name>A0AA88KLY9_NAELO</name>
<dbReference type="EMBL" id="PYSW02000014">
    <property type="protein sequence ID" value="KAG2387083.1"/>
    <property type="molecule type" value="Genomic_DNA"/>
</dbReference>
<evidence type="ECO:0000313" key="7">
    <source>
        <dbReference type="Proteomes" id="UP000816034"/>
    </source>
</evidence>
<dbReference type="PROSITE" id="PS00626">
    <property type="entry name" value="RCC1_2"/>
    <property type="match status" value="1"/>
</dbReference>
<organism evidence="6 7">
    <name type="scientific">Naegleria lovaniensis</name>
    <name type="common">Amoeba</name>
    <dbReference type="NCBI Taxonomy" id="51637"/>
    <lineage>
        <taxon>Eukaryota</taxon>
        <taxon>Discoba</taxon>
        <taxon>Heterolobosea</taxon>
        <taxon>Tetramitia</taxon>
        <taxon>Eutetramitia</taxon>
        <taxon>Vahlkampfiidae</taxon>
        <taxon>Naegleria</taxon>
    </lineage>
</organism>
<feature type="domain" description="RCC1-like" evidence="5">
    <location>
        <begin position="206"/>
        <end position="493"/>
    </location>
</feature>
<dbReference type="InterPro" id="IPR051553">
    <property type="entry name" value="Ran_GTPase-activating"/>
</dbReference>
<feature type="region of interest" description="Disordered" evidence="4">
    <location>
        <begin position="1"/>
        <end position="26"/>
    </location>
</feature>
<keyword evidence="2" id="KW-0677">Repeat</keyword>
<reference evidence="6 7" key="1">
    <citation type="journal article" date="2018" name="BMC Genomics">
        <title>The genome of Naegleria lovaniensis, the basis for a comparative approach to unravel pathogenicity factors of the human pathogenic amoeba N. fowleri.</title>
        <authorList>
            <person name="Liechti N."/>
            <person name="Schurch N."/>
            <person name="Bruggmann R."/>
            <person name="Wittwer M."/>
        </authorList>
    </citation>
    <scope>NUCLEOTIDE SEQUENCE [LARGE SCALE GENOMIC DNA]</scope>
    <source>
        <strain evidence="6 7">ATCC 30569</strain>
    </source>
</reference>
<dbReference type="GeneID" id="68094574"/>
<dbReference type="PANTHER" id="PTHR45982">
    <property type="entry name" value="REGULATOR OF CHROMOSOME CONDENSATION"/>
    <property type="match status" value="1"/>
</dbReference>
<dbReference type="Gene3D" id="2.130.10.30">
    <property type="entry name" value="Regulator of chromosome condensation 1/beta-lactamase-inhibitor protein II"/>
    <property type="match status" value="1"/>
</dbReference>
<dbReference type="SUPFAM" id="SSF50985">
    <property type="entry name" value="RCC1/BLIP-II"/>
    <property type="match status" value="1"/>
</dbReference>
<keyword evidence="7" id="KW-1185">Reference proteome</keyword>
<evidence type="ECO:0000256" key="2">
    <source>
        <dbReference type="ARBA" id="ARBA00022737"/>
    </source>
</evidence>
<evidence type="ECO:0000256" key="3">
    <source>
        <dbReference type="PROSITE-ProRule" id="PRU00235"/>
    </source>
</evidence>
<keyword evidence="1" id="KW-0344">Guanine-nucleotide releasing factor</keyword>
<dbReference type="PANTHER" id="PTHR45982:SF1">
    <property type="entry name" value="REGULATOR OF CHROMOSOME CONDENSATION"/>
    <property type="match status" value="1"/>
</dbReference>
<feature type="compositionally biased region" description="Low complexity" evidence="4">
    <location>
        <begin position="13"/>
        <end position="25"/>
    </location>
</feature>
<feature type="compositionally biased region" description="Basic and acidic residues" evidence="4">
    <location>
        <begin position="99"/>
        <end position="109"/>
    </location>
</feature>
<protein>
    <recommendedName>
        <fullName evidence="5">RCC1-like domain-containing protein</fullName>
    </recommendedName>
</protein>
<evidence type="ECO:0000256" key="1">
    <source>
        <dbReference type="ARBA" id="ARBA00022658"/>
    </source>
</evidence>
<feature type="repeat" description="RCC1" evidence="3">
    <location>
        <begin position="278"/>
        <end position="341"/>
    </location>
</feature>
<dbReference type="InterPro" id="IPR058923">
    <property type="entry name" value="RCC1-like_dom"/>
</dbReference>
<evidence type="ECO:0000256" key="4">
    <source>
        <dbReference type="SAM" id="MobiDB-lite"/>
    </source>
</evidence>
<accession>A0AA88KLY9</accession>
<feature type="repeat" description="RCC1" evidence="3">
    <location>
        <begin position="224"/>
        <end position="277"/>
    </location>
</feature>
<comment type="caution">
    <text evidence="6">The sequence shown here is derived from an EMBL/GenBank/DDBJ whole genome shotgun (WGS) entry which is preliminary data.</text>
</comment>
<dbReference type="AlphaFoldDB" id="A0AA88KLY9"/>
<dbReference type="PRINTS" id="PR00633">
    <property type="entry name" value="RCCNDNSATION"/>
</dbReference>
<dbReference type="Proteomes" id="UP000816034">
    <property type="component" value="Unassembled WGS sequence"/>
</dbReference>
<sequence>MNTPTKATDVPFRSRSGSASSSSSSQDYDFAKLSFRDSFSLKYGLRGMEGILGTGQLMPCSTATLEQLPERIFLSGSTSRFCVQSMSCTSWVTPKELSDHVKADQESKRPKPIATTPNGTGSSVSVFSDAAQSQTPRSTVSLFPFDPKELISIDCGYNVTFYMTKTGLYATGSNSVGELGVGHSNEVRDHVEPVALPKLPLTPSYYIKKLVSGEGHTVVLMSTGEIIVWGKNGDGQIGCEKSVGEGTPRLIPSCVFGGEKIKQVACGYYHTLCLTESGIVYACGRNVQNQIGCVPNHVNVSSGFRPVTVLKEGGLCNDGGKGLKIVKIVAGSHHSLFLTEDGIVYAAGDNQFNAIGKKYPVFAPLEPFYSNNQATGNDLSNEVKKSIPYRYIKNVWCGSLSTFVQTREDKVFVCGTANDRALFLDEQFVNGNSNYVTDGFVLCDFLSGKQIRDIVGFYSMIAVSDTRDVYVCGNNSCKQLTAKDQPVYNIRPQHEPFISAKLKQYPNLDYCVSAGFRTCSFYLYSKEKRTRNLNEFYCNLYRSALYEDDESNNCFSDISIVMRDDDNDDEDVSCMMFNCMSTLCVEISNNVTHASRITF</sequence>
<evidence type="ECO:0000313" key="6">
    <source>
        <dbReference type="EMBL" id="KAG2387083.1"/>
    </source>
</evidence>
<dbReference type="Pfam" id="PF25390">
    <property type="entry name" value="WD40_RLD"/>
    <property type="match status" value="1"/>
</dbReference>
<dbReference type="PROSITE" id="PS50012">
    <property type="entry name" value="RCC1_3"/>
    <property type="match status" value="3"/>
</dbReference>
<evidence type="ECO:0000259" key="5">
    <source>
        <dbReference type="Pfam" id="PF25390"/>
    </source>
</evidence>
<dbReference type="RefSeq" id="XP_044551075.1">
    <property type="nucleotide sequence ID" value="XM_044691501.1"/>
</dbReference>
<proteinExistence type="predicted"/>
<gene>
    <name evidence="6" type="ORF">C9374_002118</name>
</gene>